<evidence type="ECO:0000313" key="1">
    <source>
        <dbReference type="EMBL" id="TWT61331.1"/>
    </source>
</evidence>
<keyword evidence="2" id="KW-1185">Reference proteome</keyword>
<name>A0A5C5XG13_9PLAN</name>
<organism evidence="1 2">
    <name type="scientific">Rubinisphaera italica</name>
    <dbReference type="NCBI Taxonomy" id="2527969"/>
    <lineage>
        <taxon>Bacteria</taxon>
        <taxon>Pseudomonadati</taxon>
        <taxon>Planctomycetota</taxon>
        <taxon>Planctomycetia</taxon>
        <taxon>Planctomycetales</taxon>
        <taxon>Planctomycetaceae</taxon>
        <taxon>Rubinisphaera</taxon>
    </lineage>
</organism>
<sequence>MRIVHSWDGVLLWKKAFTELTCVPSIPHTLELT</sequence>
<proteinExistence type="predicted"/>
<dbReference type="AlphaFoldDB" id="A0A5C5XG13"/>
<accession>A0A5C5XG13</accession>
<dbReference type="Proteomes" id="UP000316095">
    <property type="component" value="Unassembled WGS sequence"/>
</dbReference>
<evidence type="ECO:0000313" key="2">
    <source>
        <dbReference type="Proteomes" id="UP000316095"/>
    </source>
</evidence>
<gene>
    <name evidence="1" type="ORF">Pan54_20670</name>
</gene>
<protein>
    <submittedName>
        <fullName evidence="1">Uncharacterized protein</fullName>
    </submittedName>
</protein>
<dbReference type="EMBL" id="SJPG01000001">
    <property type="protein sequence ID" value="TWT61331.1"/>
    <property type="molecule type" value="Genomic_DNA"/>
</dbReference>
<reference evidence="1 2" key="1">
    <citation type="submission" date="2019-02" db="EMBL/GenBank/DDBJ databases">
        <title>Deep-cultivation of Planctomycetes and their phenomic and genomic characterization uncovers novel biology.</title>
        <authorList>
            <person name="Wiegand S."/>
            <person name="Jogler M."/>
            <person name="Boedeker C."/>
            <person name="Pinto D."/>
            <person name="Vollmers J."/>
            <person name="Rivas-Marin E."/>
            <person name="Kohn T."/>
            <person name="Peeters S.H."/>
            <person name="Heuer A."/>
            <person name="Rast P."/>
            <person name="Oberbeckmann S."/>
            <person name="Bunk B."/>
            <person name="Jeske O."/>
            <person name="Meyerdierks A."/>
            <person name="Storesund J.E."/>
            <person name="Kallscheuer N."/>
            <person name="Luecker S."/>
            <person name="Lage O.M."/>
            <person name="Pohl T."/>
            <person name="Merkel B.J."/>
            <person name="Hornburger P."/>
            <person name="Mueller R.-W."/>
            <person name="Bruemmer F."/>
            <person name="Labrenz M."/>
            <person name="Spormann A.M."/>
            <person name="Op Den Camp H."/>
            <person name="Overmann J."/>
            <person name="Amann R."/>
            <person name="Jetten M.S.M."/>
            <person name="Mascher T."/>
            <person name="Medema M.H."/>
            <person name="Devos D.P."/>
            <person name="Kaster A.-K."/>
            <person name="Ovreas L."/>
            <person name="Rohde M."/>
            <person name="Galperin M.Y."/>
            <person name="Jogler C."/>
        </authorList>
    </citation>
    <scope>NUCLEOTIDE SEQUENCE [LARGE SCALE GENOMIC DNA]</scope>
    <source>
        <strain evidence="1 2">Pan54</strain>
    </source>
</reference>
<comment type="caution">
    <text evidence="1">The sequence shown here is derived from an EMBL/GenBank/DDBJ whole genome shotgun (WGS) entry which is preliminary data.</text>
</comment>